<dbReference type="RefSeq" id="WP_202824494.1">
    <property type="nucleotide sequence ID" value="NZ_JAEUXJ010000002.1"/>
</dbReference>
<dbReference type="PRINTS" id="PR00377">
    <property type="entry name" value="IMPHPHTASES"/>
</dbReference>
<evidence type="ECO:0000256" key="5">
    <source>
        <dbReference type="ARBA" id="ARBA00022842"/>
    </source>
</evidence>
<keyword evidence="7" id="KW-1185">Reference proteome</keyword>
<dbReference type="InterPro" id="IPR051090">
    <property type="entry name" value="Inositol_monoP_superfamily"/>
</dbReference>
<dbReference type="PROSITE" id="PS00629">
    <property type="entry name" value="IMP_1"/>
    <property type="match status" value="1"/>
</dbReference>
<sequence>MTEAAWIAAAEAAADVAGAVIRPFFRAAHGIDAALKEDRSPVTIADRTAELAMRAVLAERCPDHGILGEEFGLQRPEARLRWVLDPIDGTRAFITGRPIFGTLVALLEGDRPILGVIDQPVTGERWVGVADQPTRFRGPFGGRPGCRACPDLGAAELSCTSPAMLNAEETPRWRRLADRVGRVSWGGDCYAYGLLALGQLDIVAESEMKPWDWAAIVPVVEGAGGRVTDWQGRPLRADGPGQVLAVGDPALLDQAVALLR</sequence>
<proteinExistence type="inferred from homology"/>
<evidence type="ECO:0000256" key="3">
    <source>
        <dbReference type="ARBA" id="ARBA00022723"/>
    </source>
</evidence>
<dbReference type="CDD" id="cd01641">
    <property type="entry name" value="Bacterial_IMPase_like_1"/>
    <property type="match status" value="1"/>
</dbReference>
<evidence type="ECO:0000256" key="4">
    <source>
        <dbReference type="ARBA" id="ARBA00022801"/>
    </source>
</evidence>
<keyword evidence="5" id="KW-0460">Magnesium</keyword>
<organism evidence="6 7">
    <name type="scientific">Belnapia mucosa</name>
    <dbReference type="NCBI Taxonomy" id="2804532"/>
    <lineage>
        <taxon>Bacteria</taxon>
        <taxon>Pseudomonadati</taxon>
        <taxon>Pseudomonadota</taxon>
        <taxon>Alphaproteobacteria</taxon>
        <taxon>Acetobacterales</taxon>
        <taxon>Roseomonadaceae</taxon>
        <taxon>Belnapia</taxon>
    </lineage>
</organism>
<comment type="similarity">
    <text evidence="2">Belongs to the inositol monophosphatase superfamily.</text>
</comment>
<evidence type="ECO:0000256" key="1">
    <source>
        <dbReference type="ARBA" id="ARBA00001946"/>
    </source>
</evidence>
<dbReference type="PANTHER" id="PTHR43200">
    <property type="entry name" value="PHOSPHATASE"/>
    <property type="match status" value="1"/>
</dbReference>
<evidence type="ECO:0000313" key="7">
    <source>
        <dbReference type="Proteomes" id="UP000606490"/>
    </source>
</evidence>
<keyword evidence="4" id="KW-0378">Hydrolase</keyword>
<dbReference type="Proteomes" id="UP000606490">
    <property type="component" value="Unassembled WGS sequence"/>
</dbReference>
<dbReference type="Gene3D" id="3.40.190.80">
    <property type="match status" value="1"/>
</dbReference>
<evidence type="ECO:0000256" key="2">
    <source>
        <dbReference type="ARBA" id="ARBA00009759"/>
    </source>
</evidence>
<accession>A0ABS1UZ71</accession>
<dbReference type="InterPro" id="IPR020583">
    <property type="entry name" value="Inositol_monoP_metal-BS"/>
</dbReference>
<comment type="cofactor">
    <cofactor evidence="1">
        <name>Mg(2+)</name>
        <dbReference type="ChEBI" id="CHEBI:18420"/>
    </cofactor>
</comment>
<dbReference type="EMBL" id="JAEUXJ010000002">
    <property type="protein sequence ID" value="MBL6454751.1"/>
    <property type="molecule type" value="Genomic_DNA"/>
</dbReference>
<dbReference type="SUPFAM" id="SSF56655">
    <property type="entry name" value="Carbohydrate phosphatase"/>
    <property type="match status" value="1"/>
</dbReference>
<keyword evidence="3" id="KW-0479">Metal-binding</keyword>
<dbReference type="Pfam" id="PF00459">
    <property type="entry name" value="Inositol_P"/>
    <property type="match status" value="1"/>
</dbReference>
<evidence type="ECO:0000313" key="6">
    <source>
        <dbReference type="EMBL" id="MBL6454751.1"/>
    </source>
</evidence>
<gene>
    <name evidence="6" type="ORF">JMJ55_05410</name>
</gene>
<comment type="caution">
    <text evidence="6">The sequence shown here is derived from an EMBL/GenBank/DDBJ whole genome shotgun (WGS) entry which is preliminary data.</text>
</comment>
<dbReference type="InterPro" id="IPR000760">
    <property type="entry name" value="Inositol_monophosphatase-like"/>
</dbReference>
<dbReference type="Gene3D" id="3.30.540.10">
    <property type="entry name" value="Fructose-1,6-Bisphosphatase, subunit A, domain 1"/>
    <property type="match status" value="1"/>
</dbReference>
<protein>
    <submittedName>
        <fullName evidence="6">Inositol monophosphatase family protein</fullName>
    </submittedName>
</protein>
<dbReference type="PANTHER" id="PTHR43200:SF6">
    <property type="entry name" value="3'(2'),5'-BISPHOSPHATE NUCLEOTIDASE"/>
    <property type="match status" value="1"/>
</dbReference>
<name>A0ABS1UZ71_9PROT</name>
<reference evidence="6 7" key="1">
    <citation type="submission" date="2021-01" db="EMBL/GenBank/DDBJ databases">
        <title>Belnapia mucosa sp. nov. and Belnapia arida sp. nov., isolated from the Tabernas Desert (Almeria, Spain).</title>
        <authorList>
            <person name="Molina-Menor E."/>
            <person name="Vidal-Verdu A."/>
            <person name="Calonge A."/>
            <person name="Satari L."/>
            <person name="Pereto Magraner J."/>
            <person name="Porcar Miralles M."/>
        </authorList>
    </citation>
    <scope>NUCLEOTIDE SEQUENCE [LARGE SCALE GENOMIC DNA]</scope>
    <source>
        <strain evidence="6 7">T6</strain>
    </source>
</reference>